<dbReference type="RefSeq" id="WP_205050332.1">
    <property type="nucleotide sequence ID" value="NZ_JACJKX010000008.1"/>
</dbReference>
<dbReference type="InterPro" id="IPR005746">
    <property type="entry name" value="Thioredoxin"/>
</dbReference>
<dbReference type="PROSITE" id="PS51352">
    <property type="entry name" value="THIOREDOXIN_2"/>
    <property type="match status" value="1"/>
</dbReference>
<gene>
    <name evidence="9" type="primary">trxA</name>
    <name evidence="9" type="ORF">H5985_05605</name>
</gene>
<proteinExistence type="inferred from homology"/>
<evidence type="ECO:0000256" key="6">
    <source>
        <dbReference type="NCBIfam" id="TIGR01068"/>
    </source>
</evidence>
<dbReference type="PANTHER" id="PTHR45663">
    <property type="entry name" value="GEO12009P1"/>
    <property type="match status" value="1"/>
</dbReference>
<dbReference type="Proteomes" id="UP000777002">
    <property type="component" value="Unassembled WGS sequence"/>
</dbReference>
<evidence type="ECO:0000256" key="4">
    <source>
        <dbReference type="ARBA" id="ARBA00023157"/>
    </source>
</evidence>
<evidence type="ECO:0000259" key="8">
    <source>
        <dbReference type="PROSITE" id="PS51352"/>
    </source>
</evidence>
<keyword evidence="10" id="KW-1185">Reference proteome</keyword>
<accession>A0ABS2GTH0</accession>
<dbReference type="Gene3D" id="3.40.30.10">
    <property type="entry name" value="Glutaredoxin"/>
    <property type="match status" value="1"/>
</dbReference>
<keyword evidence="3" id="KW-0249">Electron transport</keyword>
<dbReference type="PRINTS" id="PR00421">
    <property type="entry name" value="THIOREDOXIN"/>
</dbReference>
<dbReference type="SUPFAM" id="SSF52833">
    <property type="entry name" value="Thioredoxin-like"/>
    <property type="match status" value="1"/>
</dbReference>
<keyword evidence="2" id="KW-0813">Transport</keyword>
<dbReference type="PANTHER" id="PTHR45663:SF11">
    <property type="entry name" value="GEO12009P1"/>
    <property type="match status" value="1"/>
</dbReference>
<dbReference type="PIRSF" id="PIRSF000077">
    <property type="entry name" value="Thioredoxin"/>
    <property type="match status" value="1"/>
</dbReference>
<dbReference type="CDD" id="cd02947">
    <property type="entry name" value="TRX_family"/>
    <property type="match status" value="1"/>
</dbReference>
<reference evidence="9 10" key="1">
    <citation type="journal article" date="2021" name="Sci. Rep.">
        <title>The distribution of antibiotic resistance genes in chicken gut microbiota commensals.</title>
        <authorList>
            <person name="Juricova H."/>
            <person name="Matiasovicova J."/>
            <person name="Kubasova T."/>
            <person name="Cejkova D."/>
            <person name="Rychlik I."/>
        </authorList>
    </citation>
    <scope>NUCLEOTIDE SEQUENCE [LARGE SCALE GENOMIC DNA]</scope>
    <source>
        <strain evidence="9 10">An562</strain>
    </source>
</reference>
<dbReference type="PROSITE" id="PS00194">
    <property type="entry name" value="THIOREDOXIN_1"/>
    <property type="match status" value="1"/>
</dbReference>
<keyword evidence="5" id="KW-0676">Redox-active center</keyword>
<evidence type="ECO:0000256" key="1">
    <source>
        <dbReference type="ARBA" id="ARBA00008987"/>
    </source>
</evidence>
<dbReference type="EMBL" id="JACJKX010000008">
    <property type="protein sequence ID" value="MBM6928744.1"/>
    <property type="molecule type" value="Genomic_DNA"/>
</dbReference>
<name>A0ABS2GTH0_9BURK</name>
<dbReference type="InterPro" id="IPR036249">
    <property type="entry name" value="Thioredoxin-like_sf"/>
</dbReference>
<dbReference type="Pfam" id="PF00085">
    <property type="entry name" value="Thioredoxin"/>
    <property type="match status" value="1"/>
</dbReference>
<protein>
    <recommendedName>
        <fullName evidence="6 7">Thioredoxin</fullName>
    </recommendedName>
</protein>
<evidence type="ECO:0000256" key="2">
    <source>
        <dbReference type="ARBA" id="ARBA00022448"/>
    </source>
</evidence>
<sequence>MSEIVHLNDSNYEAETAQGVVVVDFWAPWCGPCRALAPHLETAAQKFDGKLRICKYNVDEANEYAAKLGIRSIPTLIVYENGQPIQQHVGSMGQSQLEDFLNQFV</sequence>
<evidence type="ECO:0000256" key="3">
    <source>
        <dbReference type="ARBA" id="ARBA00022982"/>
    </source>
</evidence>
<dbReference type="NCBIfam" id="TIGR01068">
    <property type="entry name" value="thioredoxin"/>
    <property type="match status" value="1"/>
</dbReference>
<keyword evidence="4" id="KW-1015">Disulfide bond</keyword>
<comment type="similarity">
    <text evidence="1 7">Belongs to the thioredoxin family.</text>
</comment>
<evidence type="ECO:0000313" key="10">
    <source>
        <dbReference type="Proteomes" id="UP000777002"/>
    </source>
</evidence>
<organism evidence="9 10">
    <name type="scientific">Parasutterella secunda</name>
    <dbReference type="NCBI Taxonomy" id="626947"/>
    <lineage>
        <taxon>Bacteria</taxon>
        <taxon>Pseudomonadati</taxon>
        <taxon>Pseudomonadota</taxon>
        <taxon>Betaproteobacteria</taxon>
        <taxon>Burkholderiales</taxon>
        <taxon>Sutterellaceae</taxon>
        <taxon>Parasutterella</taxon>
    </lineage>
</organism>
<feature type="domain" description="Thioredoxin" evidence="8">
    <location>
        <begin position="1"/>
        <end position="105"/>
    </location>
</feature>
<dbReference type="InterPro" id="IPR017937">
    <property type="entry name" value="Thioredoxin_CS"/>
</dbReference>
<dbReference type="InterPro" id="IPR013766">
    <property type="entry name" value="Thioredoxin_domain"/>
</dbReference>
<evidence type="ECO:0000256" key="5">
    <source>
        <dbReference type="ARBA" id="ARBA00023284"/>
    </source>
</evidence>
<evidence type="ECO:0000313" key="9">
    <source>
        <dbReference type="EMBL" id="MBM6928744.1"/>
    </source>
</evidence>
<evidence type="ECO:0000256" key="7">
    <source>
        <dbReference type="PIRNR" id="PIRNR000077"/>
    </source>
</evidence>
<comment type="caution">
    <text evidence="9">The sequence shown here is derived from an EMBL/GenBank/DDBJ whole genome shotgun (WGS) entry which is preliminary data.</text>
</comment>